<proteinExistence type="predicted"/>
<feature type="binding site" evidence="9">
    <location>
        <position position="172"/>
    </location>
    <ligand>
        <name>FAD</name>
        <dbReference type="ChEBI" id="CHEBI:57692"/>
    </ligand>
</feature>
<keyword evidence="5 9" id="KW-0274">FAD</keyword>
<evidence type="ECO:0000256" key="9">
    <source>
        <dbReference type="PIRSR" id="PIRSR000196-2"/>
    </source>
</evidence>
<feature type="binding site" evidence="9">
    <location>
        <begin position="235"/>
        <end position="236"/>
    </location>
    <ligand>
        <name>FAD</name>
        <dbReference type="ChEBI" id="CHEBI:57692"/>
    </ligand>
</feature>
<keyword evidence="7" id="KW-0642">Proline metabolism</keyword>
<evidence type="ECO:0000256" key="8">
    <source>
        <dbReference type="ARBA" id="ARBA00048779"/>
    </source>
</evidence>
<organism evidence="11 12">
    <name type="scientific">Brevibacillus brevis</name>
    <name type="common">Bacillus brevis</name>
    <dbReference type="NCBI Taxonomy" id="1393"/>
    <lineage>
        <taxon>Bacteria</taxon>
        <taxon>Bacillati</taxon>
        <taxon>Bacillota</taxon>
        <taxon>Bacilli</taxon>
        <taxon>Bacillales</taxon>
        <taxon>Paenibacillaceae</taxon>
        <taxon>Brevibacillus</taxon>
    </lineage>
</organism>
<dbReference type="UniPathway" id="UPA00261">
    <property type="reaction ID" value="UER00373"/>
</dbReference>
<comment type="catalytic activity">
    <reaction evidence="8">
        <text>L-proline + a quinone = (S)-1-pyrroline-5-carboxylate + a quinol + H(+)</text>
        <dbReference type="Rhea" id="RHEA:23784"/>
        <dbReference type="ChEBI" id="CHEBI:15378"/>
        <dbReference type="ChEBI" id="CHEBI:17388"/>
        <dbReference type="ChEBI" id="CHEBI:24646"/>
        <dbReference type="ChEBI" id="CHEBI:60039"/>
        <dbReference type="ChEBI" id="CHEBI:132124"/>
        <dbReference type="EC" id="1.5.5.2"/>
    </reaction>
</comment>
<dbReference type="SUPFAM" id="SSF51730">
    <property type="entry name" value="FAD-linked oxidoreductase"/>
    <property type="match status" value="1"/>
</dbReference>
<evidence type="ECO:0000256" key="1">
    <source>
        <dbReference type="ARBA" id="ARBA00004739"/>
    </source>
</evidence>
<evidence type="ECO:0000256" key="6">
    <source>
        <dbReference type="ARBA" id="ARBA00023002"/>
    </source>
</evidence>
<evidence type="ECO:0000259" key="10">
    <source>
        <dbReference type="Pfam" id="PF01619"/>
    </source>
</evidence>
<dbReference type="PANTHER" id="PTHR13914">
    <property type="entry name" value="PROLINE OXIDASE"/>
    <property type="match status" value="1"/>
</dbReference>
<evidence type="ECO:0000256" key="3">
    <source>
        <dbReference type="ARBA" id="ARBA00022630"/>
    </source>
</evidence>
<accession>A0A2Z4MJ69</accession>
<sequence>MVVTLSIEKQFSDSLKSIARNLKMKEYIQQSSELNPIFQRAAKRFVTGDLREDGVSVGNQLIQKGYRISLEFIGENTINKEECLQAKEEFIALMKECGDRRLSARISFDLSHIGLSIEPGLAYQNLMEMAKEAQSRGLSLMISMEESAKTDQILTIYKKVAVDYSNVGITLQAQLHRTFEDINELIHYPGAIRIVKGAYQEPSNICTPRSEKLDQRYLELVEICVKAGHQVSIASHDNAIYEQVIERGFLRNPYAEAEMLYGIRPEFCKKLKDEGLPVRVYLTYGVEWYLYLCHRIAEYPPNIYTAITDMIYGKGDFSQLY</sequence>
<evidence type="ECO:0000256" key="7">
    <source>
        <dbReference type="ARBA" id="ARBA00023062"/>
    </source>
</evidence>
<dbReference type="PIRSF" id="PIRSF000196">
    <property type="entry name" value="Pro_dehydrog"/>
    <property type="match status" value="1"/>
</dbReference>
<dbReference type="GO" id="GO:0010133">
    <property type="term" value="P:L-proline catabolic process to L-glutamate"/>
    <property type="evidence" value="ECO:0007669"/>
    <property type="project" value="UniProtKB-UniPathway"/>
</dbReference>
<evidence type="ECO:0000256" key="4">
    <source>
        <dbReference type="ARBA" id="ARBA00022741"/>
    </source>
</evidence>
<protein>
    <recommendedName>
        <fullName evidence="2">proline dehydrogenase</fullName>
        <ecNumber evidence="2">1.5.5.2</ecNumber>
    </recommendedName>
</protein>
<dbReference type="Pfam" id="PF01619">
    <property type="entry name" value="Pro_dh"/>
    <property type="match status" value="1"/>
</dbReference>
<evidence type="ECO:0000256" key="2">
    <source>
        <dbReference type="ARBA" id="ARBA00012695"/>
    </source>
</evidence>
<reference evidence="11 12" key="1">
    <citation type="journal article" date="2015" name="Genome Announc.">
        <title>Draft Genome Sequence of Brevibacillus brevis DZQ7, a Plant Growth-Promoting Rhizobacterium with Broad-Spectrum Antimicrobial Activity.</title>
        <authorList>
            <person name="Hou Q."/>
            <person name="Wang C."/>
            <person name="Hou X."/>
            <person name="Xia Z."/>
            <person name="Ye J."/>
            <person name="Liu K."/>
            <person name="Liu H."/>
            <person name="Wang J."/>
            <person name="Guo H."/>
            <person name="Yu X."/>
            <person name="Yang Y."/>
            <person name="Du B."/>
            <person name="Ding Y."/>
        </authorList>
    </citation>
    <scope>NUCLEOTIDE SEQUENCE [LARGE SCALE GENOMIC DNA]</scope>
    <source>
        <strain evidence="11 12">DZQ7</strain>
    </source>
</reference>
<dbReference type="InterPro" id="IPR029041">
    <property type="entry name" value="FAD-linked_oxidoreductase-like"/>
</dbReference>
<name>A0A2Z4MJ69_BREBE</name>
<dbReference type="Proteomes" id="UP000036061">
    <property type="component" value="Chromosome"/>
</dbReference>
<dbReference type="EMBL" id="CP030117">
    <property type="protein sequence ID" value="AWX56439.1"/>
    <property type="molecule type" value="Genomic_DNA"/>
</dbReference>
<dbReference type="GO" id="GO:0000166">
    <property type="term" value="F:nucleotide binding"/>
    <property type="evidence" value="ECO:0007669"/>
    <property type="project" value="UniProtKB-KW"/>
</dbReference>
<dbReference type="EC" id="1.5.5.2" evidence="2"/>
<dbReference type="PANTHER" id="PTHR13914:SF0">
    <property type="entry name" value="PROLINE DEHYDROGENASE 1, MITOCHONDRIAL"/>
    <property type="match status" value="1"/>
</dbReference>
<dbReference type="Gene3D" id="3.20.20.220">
    <property type="match status" value="1"/>
</dbReference>
<evidence type="ECO:0000256" key="5">
    <source>
        <dbReference type="ARBA" id="ARBA00022827"/>
    </source>
</evidence>
<feature type="binding site" evidence="9">
    <location>
        <position position="144"/>
    </location>
    <ligand>
        <name>FAD</name>
        <dbReference type="ChEBI" id="CHEBI:57692"/>
    </ligand>
</feature>
<dbReference type="InterPro" id="IPR015659">
    <property type="entry name" value="Proline_oxidase"/>
</dbReference>
<keyword evidence="6" id="KW-0560">Oxidoreductase</keyword>
<feature type="binding site" evidence="9">
    <location>
        <begin position="196"/>
        <end position="198"/>
    </location>
    <ligand>
        <name>FAD</name>
        <dbReference type="ChEBI" id="CHEBI:57692"/>
    </ligand>
</feature>
<feature type="domain" description="Proline dehydrogenase" evidence="10">
    <location>
        <begin position="60"/>
        <end position="295"/>
    </location>
</feature>
<dbReference type="AlphaFoldDB" id="A0A2Z4MJ69"/>
<gene>
    <name evidence="11" type="ORF">AB432_015960</name>
</gene>
<evidence type="ECO:0000313" key="11">
    <source>
        <dbReference type="EMBL" id="AWX56439.1"/>
    </source>
</evidence>
<dbReference type="GO" id="GO:0004657">
    <property type="term" value="F:proline dehydrogenase activity"/>
    <property type="evidence" value="ECO:0007669"/>
    <property type="project" value="UniProtKB-EC"/>
</dbReference>
<dbReference type="InterPro" id="IPR002872">
    <property type="entry name" value="Proline_DH_dom"/>
</dbReference>
<keyword evidence="4 9" id="KW-0547">Nucleotide-binding</keyword>
<comment type="cofactor">
    <cofactor evidence="9">
        <name>FAD</name>
        <dbReference type="ChEBI" id="CHEBI:57692"/>
    </cofactor>
    <text evidence="9">Binds 1 FAD per subunit.</text>
</comment>
<dbReference type="InterPro" id="IPR008219">
    <property type="entry name" value="PRODH_bac_arc"/>
</dbReference>
<keyword evidence="3" id="KW-0285">Flavoprotein</keyword>
<comment type="pathway">
    <text evidence="1">Amino-acid degradation; L-proline degradation into L-glutamate; L-glutamate from L-proline: step 1/2.</text>
</comment>
<evidence type="ECO:0000313" key="12">
    <source>
        <dbReference type="Proteomes" id="UP000036061"/>
    </source>
</evidence>